<organism evidence="2">
    <name type="scientific">marine metagenome</name>
    <dbReference type="NCBI Taxonomy" id="408172"/>
    <lineage>
        <taxon>unclassified sequences</taxon>
        <taxon>metagenomes</taxon>
        <taxon>ecological metagenomes</taxon>
    </lineage>
</organism>
<name>A0A382WNH3_9ZZZZ</name>
<evidence type="ECO:0000313" key="2">
    <source>
        <dbReference type="EMBL" id="SVD60456.1"/>
    </source>
</evidence>
<feature type="non-terminal residue" evidence="2">
    <location>
        <position position="1"/>
    </location>
</feature>
<reference evidence="2" key="1">
    <citation type="submission" date="2018-05" db="EMBL/GenBank/DDBJ databases">
        <authorList>
            <person name="Lanie J.A."/>
            <person name="Ng W.-L."/>
            <person name="Kazmierczak K.M."/>
            <person name="Andrzejewski T.M."/>
            <person name="Davidsen T.M."/>
            <person name="Wayne K.J."/>
            <person name="Tettelin H."/>
            <person name="Glass J.I."/>
            <person name="Rusch D."/>
            <person name="Podicherti R."/>
            <person name="Tsui H.-C.T."/>
            <person name="Winkler M.E."/>
        </authorList>
    </citation>
    <scope>NUCLEOTIDE SEQUENCE</scope>
</reference>
<feature type="region of interest" description="Disordered" evidence="1">
    <location>
        <begin position="1"/>
        <end position="24"/>
    </location>
</feature>
<proteinExistence type="predicted"/>
<dbReference type="EMBL" id="UINC01161332">
    <property type="protein sequence ID" value="SVD60456.1"/>
    <property type="molecule type" value="Genomic_DNA"/>
</dbReference>
<feature type="non-terminal residue" evidence="2">
    <location>
        <position position="24"/>
    </location>
</feature>
<evidence type="ECO:0000256" key="1">
    <source>
        <dbReference type="SAM" id="MobiDB-lite"/>
    </source>
</evidence>
<sequence>HRRRRDAPSCHQRCRKHQRDVLPL</sequence>
<dbReference type="AlphaFoldDB" id="A0A382WNH3"/>
<accession>A0A382WNH3</accession>
<gene>
    <name evidence="2" type="ORF">METZ01_LOCUS413310</name>
</gene>
<protein>
    <submittedName>
        <fullName evidence="2">Uncharacterized protein</fullName>
    </submittedName>
</protein>